<evidence type="ECO:0000313" key="2">
    <source>
        <dbReference type="Proteomes" id="UP000789375"/>
    </source>
</evidence>
<organism evidence="1 2">
    <name type="scientific">Funneliformis mosseae</name>
    <name type="common">Endomycorrhizal fungus</name>
    <name type="synonym">Glomus mosseae</name>
    <dbReference type="NCBI Taxonomy" id="27381"/>
    <lineage>
        <taxon>Eukaryota</taxon>
        <taxon>Fungi</taxon>
        <taxon>Fungi incertae sedis</taxon>
        <taxon>Mucoromycota</taxon>
        <taxon>Glomeromycotina</taxon>
        <taxon>Glomeromycetes</taxon>
        <taxon>Glomerales</taxon>
        <taxon>Glomeraceae</taxon>
        <taxon>Funneliformis</taxon>
    </lineage>
</organism>
<dbReference type="Proteomes" id="UP000789375">
    <property type="component" value="Unassembled WGS sequence"/>
</dbReference>
<proteinExistence type="predicted"/>
<gene>
    <name evidence="1" type="ORF">FMOSSE_LOCUS15185</name>
</gene>
<dbReference type="EMBL" id="CAJVPP010014307">
    <property type="protein sequence ID" value="CAG8723724.1"/>
    <property type="molecule type" value="Genomic_DNA"/>
</dbReference>
<evidence type="ECO:0000313" key="1">
    <source>
        <dbReference type="EMBL" id="CAG8723724.1"/>
    </source>
</evidence>
<name>A0A9N9NDZ5_FUNMO</name>
<accession>A0A9N9NDZ5</accession>
<reference evidence="1" key="1">
    <citation type="submission" date="2021-06" db="EMBL/GenBank/DDBJ databases">
        <authorList>
            <person name="Kallberg Y."/>
            <person name="Tangrot J."/>
            <person name="Rosling A."/>
        </authorList>
    </citation>
    <scope>NUCLEOTIDE SEQUENCE</scope>
    <source>
        <strain evidence="1">87-6 pot B 2015</strain>
    </source>
</reference>
<comment type="caution">
    <text evidence="1">The sequence shown here is derived from an EMBL/GenBank/DDBJ whole genome shotgun (WGS) entry which is preliminary data.</text>
</comment>
<protein>
    <submittedName>
        <fullName evidence="1">12171_t:CDS:1</fullName>
    </submittedName>
</protein>
<sequence>DGSSISPSNSKPHIFNTEKDDFKVHVWDVDPLWEIENRGIQQTSDKFEIDSDTDVGVEL</sequence>
<dbReference type="AlphaFoldDB" id="A0A9N9NDZ5"/>
<keyword evidence="2" id="KW-1185">Reference proteome</keyword>
<feature type="non-terminal residue" evidence="1">
    <location>
        <position position="1"/>
    </location>
</feature>
<feature type="non-terminal residue" evidence="1">
    <location>
        <position position="59"/>
    </location>
</feature>